<protein>
    <submittedName>
        <fullName evidence="1">Uncharacterized protein</fullName>
    </submittedName>
</protein>
<comment type="caution">
    <text evidence="1">The sequence shown here is derived from an EMBL/GenBank/DDBJ whole genome shotgun (WGS) entry which is preliminary data.</text>
</comment>
<dbReference type="Gene3D" id="3.40.50.150">
    <property type="entry name" value="Vaccinia Virus protein VP39"/>
    <property type="match status" value="1"/>
</dbReference>
<accession>A0AA36JIA1</accession>
<evidence type="ECO:0000313" key="2">
    <source>
        <dbReference type="Proteomes" id="UP001178507"/>
    </source>
</evidence>
<evidence type="ECO:0000313" key="1">
    <source>
        <dbReference type="EMBL" id="CAJ1405508.1"/>
    </source>
</evidence>
<name>A0AA36JIA1_9DINO</name>
<dbReference type="InterPro" id="IPR029063">
    <property type="entry name" value="SAM-dependent_MTases_sf"/>
</dbReference>
<proteinExistence type="predicted"/>
<gene>
    <name evidence="1" type="ORF">EVOR1521_LOCUS27696</name>
</gene>
<dbReference type="Proteomes" id="UP001178507">
    <property type="component" value="Unassembled WGS sequence"/>
</dbReference>
<reference evidence="1" key="1">
    <citation type="submission" date="2023-08" db="EMBL/GenBank/DDBJ databases">
        <authorList>
            <person name="Chen Y."/>
            <person name="Shah S."/>
            <person name="Dougan E. K."/>
            <person name="Thang M."/>
            <person name="Chan C."/>
        </authorList>
    </citation>
    <scope>NUCLEOTIDE SEQUENCE</scope>
</reference>
<dbReference type="AlphaFoldDB" id="A0AA36JIA1"/>
<dbReference type="EMBL" id="CAUJNA010003588">
    <property type="protein sequence ID" value="CAJ1405508.1"/>
    <property type="molecule type" value="Genomic_DNA"/>
</dbReference>
<sequence>MQLPVDTFYRLAREEKRMKVSHGQCGFHAWRFATPGRRAFLPQNLPWCLVPSPRRCPPSCGANAPSWSWAAGAATFLAIVGLVLSCLGARVTLTDLPEYEDKILSSIAANVAEIKPPGNASFCCLDWAAPRANPRAAYALRCASVVLAIDPVVCQHSQQSFLTLLKAIFGLEGPPLCPDLQGCIVAHKHQQNFCVGGYSAPSKDAAPSITHSDSCDRCTFRRALEDAVGQVFVTRLVKVHNAECQRVPGIRRTVKEVTDQAITLSDSDVAEALADVLPAAMMSPAEIFAVMHKFKKPILKAKIPGRSQGIPTMSMLQTAKKEVARFLAREEAQGASSAVVKAFCIASGEELRFHWDFARERLSRARFDRHRKIDKWDECLAMTSGQSNATAEIFICGTKRMTQRALNSVLCHEALHNFARRTRRGNPFLAEDTEHMAMALLGDPQLVHDADSSGSAK</sequence>
<keyword evidence="2" id="KW-1185">Reference proteome</keyword>
<organism evidence="1 2">
    <name type="scientific">Effrenium voratum</name>
    <dbReference type="NCBI Taxonomy" id="2562239"/>
    <lineage>
        <taxon>Eukaryota</taxon>
        <taxon>Sar</taxon>
        <taxon>Alveolata</taxon>
        <taxon>Dinophyceae</taxon>
        <taxon>Suessiales</taxon>
        <taxon>Symbiodiniaceae</taxon>
        <taxon>Effrenium</taxon>
    </lineage>
</organism>